<keyword evidence="3" id="KW-1185">Reference proteome</keyword>
<accession>A0ABY7QTU9</accession>
<dbReference type="SUPFAM" id="SSF53187">
    <property type="entry name" value="Zn-dependent exopeptidases"/>
    <property type="match status" value="1"/>
</dbReference>
<evidence type="ECO:0000313" key="3">
    <source>
        <dbReference type="Proteomes" id="UP001210339"/>
    </source>
</evidence>
<dbReference type="InterPro" id="IPR036264">
    <property type="entry name" value="Bact_exopeptidase_dim_dom"/>
</dbReference>
<dbReference type="PIRSF" id="PIRSF005962">
    <property type="entry name" value="Pept_M20D_amidohydro"/>
    <property type="match status" value="1"/>
</dbReference>
<evidence type="ECO:0000259" key="1">
    <source>
        <dbReference type="Pfam" id="PF07687"/>
    </source>
</evidence>
<dbReference type="EMBL" id="CP115667">
    <property type="protein sequence ID" value="WBW49886.1"/>
    <property type="molecule type" value="Genomic_DNA"/>
</dbReference>
<dbReference type="InterPro" id="IPR017439">
    <property type="entry name" value="Amidohydrolase"/>
</dbReference>
<dbReference type="Proteomes" id="UP001210339">
    <property type="component" value="Chromosome"/>
</dbReference>
<name>A0ABY7QTU9_9FIRM</name>
<gene>
    <name evidence="2" type="ORF">O6R05_07755</name>
</gene>
<dbReference type="Gene3D" id="3.40.630.10">
    <property type="entry name" value="Zn peptidases"/>
    <property type="match status" value="1"/>
</dbReference>
<sequence>MTLDELKHDIQRMEAELIAIRRHLHANPEPGMEEVETSKYIVEQLQGYNMDAVTPTGEVGVIAAVNPGKGKCIAIRADIDALRVEEATGVAWASQRPGVMHACGHDIHITCLLGAAKVIAAHKEDFDCTVKFIFQPAEERGQGAKYMISHGALDNPKPDYIIGLHCWPGMPAGTIYHRSGMMSAASDRFVLKVKGKPGHAAHPELAVDPIYIASQIVVNTQSIISRELSALESAVLSFTSIHGGRGGNVIGDAVELKGSIRSLSAEGRELIHRRLREIAEGIAAAHGGNCEVALTSGTPMLSNDPFVSEVIKRAAKEVFGEAAYIENPHETMGSEDFAYYLESVPGAMFRLGCGFKDKDNPPLHSNRMNPDEDCIRVGVLMHSMTVYYLSKSY</sequence>
<evidence type="ECO:0000313" key="2">
    <source>
        <dbReference type="EMBL" id="WBW49886.1"/>
    </source>
</evidence>
<dbReference type="CDD" id="cd03886">
    <property type="entry name" value="M20_Acy1"/>
    <property type="match status" value="1"/>
</dbReference>
<dbReference type="SUPFAM" id="SSF55031">
    <property type="entry name" value="Bacterial exopeptidase dimerisation domain"/>
    <property type="match status" value="1"/>
</dbReference>
<protein>
    <submittedName>
        <fullName evidence="2">M20 family metallopeptidase</fullName>
    </submittedName>
</protein>
<dbReference type="RefSeq" id="WP_271191417.1">
    <property type="nucleotide sequence ID" value="NZ_CP115667.1"/>
</dbReference>
<dbReference type="PANTHER" id="PTHR11014">
    <property type="entry name" value="PEPTIDASE M20 FAMILY MEMBER"/>
    <property type="match status" value="1"/>
</dbReference>
<dbReference type="InterPro" id="IPR002933">
    <property type="entry name" value="Peptidase_M20"/>
</dbReference>
<dbReference type="Pfam" id="PF01546">
    <property type="entry name" value="Peptidase_M20"/>
    <property type="match status" value="1"/>
</dbReference>
<proteinExistence type="predicted"/>
<dbReference type="NCBIfam" id="TIGR01891">
    <property type="entry name" value="amidohydrolases"/>
    <property type="match status" value="1"/>
</dbReference>
<feature type="domain" description="Peptidase M20 dimerisation" evidence="1">
    <location>
        <begin position="188"/>
        <end position="282"/>
    </location>
</feature>
<reference evidence="2 3" key="1">
    <citation type="submission" date="2023-01" db="EMBL/GenBank/DDBJ databases">
        <authorList>
            <person name="Lee S.H."/>
            <person name="Jung H.S."/>
            <person name="Yun J.U."/>
        </authorList>
    </citation>
    <scope>NUCLEOTIDE SEQUENCE [LARGE SCALE GENOMIC DNA]</scope>
    <source>
        <strain evidence="2 3">CBA3646</strain>
    </source>
</reference>
<dbReference type="PANTHER" id="PTHR11014:SF63">
    <property type="entry name" value="METALLOPEPTIDASE, PUTATIVE (AFU_ORTHOLOGUE AFUA_6G09600)-RELATED"/>
    <property type="match status" value="1"/>
</dbReference>
<dbReference type="InterPro" id="IPR011650">
    <property type="entry name" value="Peptidase_M20_dimer"/>
</dbReference>
<dbReference type="Gene3D" id="3.30.70.360">
    <property type="match status" value="1"/>
</dbReference>
<dbReference type="Pfam" id="PF07687">
    <property type="entry name" value="M20_dimer"/>
    <property type="match status" value="1"/>
</dbReference>
<organism evidence="2 3">
    <name type="scientific">Peptoniphilus equinus</name>
    <dbReference type="NCBI Taxonomy" id="3016343"/>
    <lineage>
        <taxon>Bacteria</taxon>
        <taxon>Bacillati</taxon>
        <taxon>Bacillota</taxon>
        <taxon>Tissierellia</taxon>
        <taxon>Tissierellales</taxon>
        <taxon>Peptoniphilaceae</taxon>
        <taxon>Peptoniphilus</taxon>
    </lineage>
</organism>